<dbReference type="Proteomes" id="UP001501147">
    <property type="component" value="Unassembled WGS sequence"/>
</dbReference>
<keyword evidence="5" id="KW-0812">Transmembrane</keyword>
<accession>A0ABP8ZYJ4</accession>
<name>A0ABP8ZYJ4_9ACTN</name>
<keyword evidence="2 3" id="KW-0802">TPR repeat</keyword>
<feature type="region of interest" description="Disordered" evidence="4">
    <location>
        <begin position="469"/>
        <end position="560"/>
    </location>
</feature>
<evidence type="ECO:0000256" key="4">
    <source>
        <dbReference type="SAM" id="MobiDB-lite"/>
    </source>
</evidence>
<gene>
    <name evidence="6" type="ORF">GCM10023329_15870</name>
</gene>
<keyword evidence="5" id="KW-0472">Membrane</keyword>
<dbReference type="InterPro" id="IPR011990">
    <property type="entry name" value="TPR-like_helical_dom_sf"/>
</dbReference>
<dbReference type="PANTHER" id="PTHR45586:SF14">
    <property type="entry name" value="TETRATRICOPEPTIDE TPR_2 REPEAT PROTEIN"/>
    <property type="match status" value="1"/>
</dbReference>
<sequence>MNPSAFDRVASECARGTGGALAHSERMKSETLRKTVAGVLGGAAALTLVVLLVPGWGDGGGGSPREAAGRALSAAAAGAPAAADDLAALIAEHERRVRESPGDDRAWARLGAAYVERGVGSGETALFPKAERALRRSLALRAPDRGNAAALVGLGALANARNDFGAAREFGERARALRPGSWAVYPVLVDAYGGLGDPEAAGRAVDALRGLASGPQVEGRHAQAFRDRGLREDAAVLAHDARVHATTRAERAAARHRQGELAWEHGEYAEAVAHYEAALEADPGAHRSLGGRARSLAALGRTEEARQDYARVLERRPLPGYALEWGELEESLGERDRARSLFGRMRELVARGRRDGVDGDVVLARYEADHGAPEAAVHRLRDQWRRGHRSAEVADALGWALYRAGSPEEAVPFASRAAGQDAGGALFSYHRGVIALALGERGEARRHLVEALRRGPEFSPLRAPRARAALSAVAEPEPGGPKDLYGDGPDPIDEPEPSDEDGADGDGREDGADGDGANEGREDGAEEDGREDGSGEDGAEEDGREDGAEEDGREDGAEER</sequence>
<evidence type="ECO:0000256" key="2">
    <source>
        <dbReference type="ARBA" id="ARBA00022803"/>
    </source>
</evidence>
<dbReference type="InterPro" id="IPR019734">
    <property type="entry name" value="TPR_rpt"/>
</dbReference>
<evidence type="ECO:0000256" key="5">
    <source>
        <dbReference type="SAM" id="Phobius"/>
    </source>
</evidence>
<dbReference type="Pfam" id="PF13432">
    <property type="entry name" value="TPR_16"/>
    <property type="match status" value="1"/>
</dbReference>
<organism evidence="6 7">
    <name type="scientific">Streptomyces sanyensis</name>
    <dbReference type="NCBI Taxonomy" id="568869"/>
    <lineage>
        <taxon>Bacteria</taxon>
        <taxon>Bacillati</taxon>
        <taxon>Actinomycetota</taxon>
        <taxon>Actinomycetes</taxon>
        <taxon>Kitasatosporales</taxon>
        <taxon>Streptomycetaceae</taxon>
        <taxon>Streptomyces</taxon>
    </lineage>
</organism>
<dbReference type="PROSITE" id="PS50005">
    <property type="entry name" value="TPR"/>
    <property type="match status" value="1"/>
</dbReference>
<comment type="caution">
    <text evidence="6">The sequence shown here is derived from an EMBL/GenBank/DDBJ whole genome shotgun (WGS) entry which is preliminary data.</text>
</comment>
<feature type="repeat" description="TPR" evidence="3">
    <location>
        <begin position="252"/>
        <end position="285"/>
    </location>
</feature>
<feature type="transmembrane region" description="Helical" evidence="5">
    <location>
        <begin position="36"/>
        <end position="57"/>
    </location>
</feature>
<keyword evidence="1" id="KW-0677">Repeat</keyword>
<dbReference type="Gene3D" id="1.25.40.10">
    <property type="entry name" value="Tetratricopeptide repeat domain"/>
    <property type="match status" value="3"/>
</dbReference>
<evidence type="ECO:0000256" key="1">
    <source>
        <dbReference type="ARBA" id="ARBA00022737"/>
    </source>
</evidence>
<feature type="compositionally biased region" description="Acidic residues" evidence="4">
    <location>
        <begin position="524"/>
        <end position="560"/>
    </location>
</feature>
<protein>
    <recommendedName>
        <fullName evidence="8">Tetratricopeptide repeat protein</fullName>
    </recommendedName>
</protein>
<dbReference type="SUPFAM" id="SSF48452">
    <property type="entry name" value="TPR-like"/>
    <property type="match status" value="2"/>
</dbReference>
<dbReference type="InterPro" id="IPR051012">
    <property type="entry name" value="CellSynth/LPSAsmb/PSIAsmb"/>
</dbReference>
<keyword evidence="5" id="KW-1133">Transmembrane helix</keyword>
<evidence type="ECO:0000313" key="7">
    <source>
        <dbReference type="Proteomes" id="UP001501147"/>
    </source>
</evidence>
<keyword evidence="7" id="KW-1185">Reference proteome</keyword>
<dbReference type="PANTHER" id="PTHR45586">
    <property type="entry name" value="TPR REPEAT-CONTAINING PROTEIN PA4667"/>
    <property type="match status" value="1"/>
</dbReference>
<evidence type="ECO:0000313" key="6">
    <source>
        <dbReference type="EMBL" id="GAA4769731.1"/>
    </source>
</evidence>
<dbReference type="SMART" id="SM00028">
    <property type="entry name" value="TPR"/>
    <property type="match status" value="4"/>
</dbReference>
<reference evidence="7" key="1">
    <citation type="journal article" date="2019" name="Int. J. Syst. Evol. Microbiol.">
        <title>The Global Catalogue of Microorganisms (GCM) 10K type strain sequencing project: providing services to taxonomists for standard genome sequencing and annotation.</title>
        <authorList>
            <consortium name="The Broad Institute Genomics Platform"/>
            <consortium name="The Broad Institute Genome Sequencing Center for Infectious Disease"/>
            <person name="Wu L."/>
            <person name="Ma J."/>
        </authorList>
    </citation>
    <scope>NUCLEOTIDE SEQUENCE [LARGE SCALE GENOMIC DNA]</scope>
    <source>
        <strain evidence="7">JCM 18324</strain>
    </source>
</reference>
<evidence type="ECO:0008006" key="8">
    <source>
        <dbReference type="Google" id="ProtNLM"/>
    </source>
</evidence>
<evidence type="ECO:0000256" key="3">
    <source>
        <dbReference type="PROSITE-ProRule" id="PRU00339"/>
    </source>
</evidence>
<feature type="compositionally biased region" description="Acidic residues" evidence="4">
    <location>
        <begin position="490"/>
        <end position="504"/>
    </location>
</feature>
<proteinExistence type="predicted"/>
<dbReference type="EMBL" id="BAABJV010000002">
    <property type="protein sequence ID" value="GAA4769731.1"/>
    <property type="molecule type" value="Genomic_DNA"/>
</dbReference>